<evidence type="ECO:0000313" key="1">
    <source>
        <dbReference type="EMBL" id="MDR6549097.1"/>
    </source>
</evidence>
<evidence type="ECO:0008006" key="3">
    <source>
        <dbReference type="Google" id="ProtNLM"/>
    </source>
</evidence>
<accession>A0ABU1NQD5</accession>
<proteinExistence type="predicted"/>
<dbReference type="InterPro" id="IPR007402">
    <property type="entry name" value="DUF455"/>
</dbReference>
<keyword evidence="2" id="KW-1185">Reference proteome</keyword>
<comment type="caution">
    <text evidence="1">The sequence shown here is derived from an EMBL/GenBank/DDBJ whole genome shotgun (WGS) entry which is preliminary data.</text>
</comment>
<organism evidence="1 2">
    <name type="scientific">Paenibacillus qinlingensis</name>
    <dbReference type="NCBI Taxonomy" id="1837343"/>
    <lineage>
        <taxon>Bacteria</taxon>
        <taxon>Bacillati</taxon>
        <taxon>Bacillota</taxon>
        <taxon>Bacilli</taxon>
        <taxon>Bacillales</taxon>
        <taxon>Paenibacillaceae</taxon>
        <taxon>Paenibacillus</taxon>
    </lineage>
</organism>
<evidence type="ECO:0000313" key="2">
    <source>
        <dbReference type="Proteomes" id="UP001267290"/>
    </source>
</evidence>
<protein>
    <recommendedName>
        <fullName evidence="3">Ferritin-like domain-containing protein</fullName>
    </recommendedName>
</protein>
<sequence>MNEHREVNVMDNEVTPRINANQAGRFYRPKDTANALVALFWLEFELSRAVFGWVPAVKEFETKAQLGRFAYLHNQHAKYLYGRVSELPGPSLDKQDTPAVVRETFERISLAPSEHAFFAGYLYVLQHVYAEYEKLQYRLDPILDVPTFDILRVIMLDRPDSIKWTNEQIYFAGSDHQELFQQITEWRNYVQSVWQTYATAPLSEQVASLDWPIPPAYEAVGPVPSDSAWNVERFPIHVPDSKYKTTYEDPGMSPLHDSIKQMHFINATEMGAAESLCYLYYGVQHMPKQFFFDLARHLWDEIRHCHMGIRRLEQMGYTTSQFKYFKGSPGKGLTDLAAEWFPDMYAGLTMVAEPCSFIKKRKSAEQFWKFGDALSAIQCEFDMADERMHVDFGKIWGPELYKQINDLITAAEMSERSRLRRIEQLGAAATPEEAKKIAKNFPGFCGLSTVELNYTSY</sequence>
<reference evidence="1 2" key="1">
    <citation type="submission" date="2023-07" db="EMBL/GenBank/DDBJ databases">
        <title>Sorghum-associated microbial communities from plants grown in Nebraska, USA.</title>
        <authorList>
            <person name="Schachtman D."/>
        </authorList>
    </citation>
    <scope>NUCLEOTIDE SEQUENCE [LARGE SCALE GENOMIC DNA]</scope>
    <source>
        <strain evidence="1 2">CC258</strain>
    </source>
</reference>
<dbReference type="Proteomes" id="UP001267290">
    <property type="component" value="Unassembled WGS sequence"/>
</dbReference>
<dbReference type="Pfam" id="PF04305">
    <property type="entry name" value="DUF455"/>
    <property type="match status" value="1"/>
</dbReference>
<dbReference type="RefSeq" id="WP_310222798.1">
    <property type="nucleotide sequence ID" value="NZ_JAVDSB010000001.1"/>
</dbReference>
<dbReference type="EMBL" id="JAVDSB010000001">
    <property type="protein sequence ID" value="MDR6549097.1"/>
    <property type="molecule type" value="Genomic_DNA"/>
</dbReference>
<name>A0ABU1NQD5_9BACL</name>
<gene>
    <name evidence="1" type="ORF">J2736_000280</name>
</gene>